<keyword evidence="3" id="KW-1185">Reference proteome</keyword>
<organism evidence="2 3">
    <name type="scientific">Hibiscus sabdariffa</name>
    <name type="common">roselle</name>
    <dbReference type="NCBI Taxonomy" id="183260"/>
    <lineage>
        <taxon>Eukaryota</taxon>
        <taxon>Viridiplantae</taxon>
        <taxon>Streptophyta</taxon>
        <taxon>Embryophyta</taxon>
        <taxon>Tracheophyta</taxon>
        <taxon>Spermatophyta</taxon>
        <taxon>Magnoliopsida</taxon>
        <taxon>eudicotyledons</taxon>
        <taxon>Gunneridae</taxon>
        <taxon>Pentapetalae</taxon>
        <taxon>rosids</taxon>
        <taxon>malvids</taxon>
        <taxon>Malvales</taxon>
        <taxon>Malvaceae</taxon>
        <taxon>Malvoideae</taxon>
        <taxon>Hibiscus</taxon>
    </lineage>
</organism>
<protein>
    <submittedName>
        <fullName evidence="2">Uncharacterized protein</fullName>
    </submittedName>
</protein>
<dbReference type="EMBL" id="JBBPBN010000004">
    <property type="protein sequence ID" value="KAK9041413.1"/>
    <property type="molecule type" value="Genomic_DNA"/>
</dbReference>
<proteinExistence type="predicted"/>
<keyword evidence="1" id="KW-0472">Membrane</keyword>
<dbReference type="Pfam" id="PF03140">
    <property type="entry name" value="DUF247"/>
    <property type="match status" value="1"/>
</dbReference>
<comment type="caution">
    <text evidence="2">The sequence shown here is derived from an EMBL/GenBank/DDBJ whole genome shotgun (WGS) entry which is preliminary data.</text>
</comment>
<evidence type="ECO:0000313" key="3">
    <source>
        <dbReference type="Proteomes" id="UP001396334"/>
    </source>
</evidence>
<keyword evidence="1" id="KW-0812">Transmembrane</keyword>
<reference evidence="2 3" key="1">
    <citation type="journal article" date="2024" name="G3 (Bethesda)">
        <title>Genome assembly of Hibiscus sabdariffa L. provides insights into metabolisms of medicinal natural products.</title>
        <authorList>
            <person name="Kim T."/>
        </authorList>
    </citation>
    <scope>NUCLEOTIDE SEQUENCE [LARGE SCALE GENOMIC DNA]</scope>
    <source>
        <strain evidence="2">TK-2024</strain>
        <tissue evidence="2">Old leaves</tissue>
    </source>
</reference>
<keyword evidence="1" id="KW-1133">Transmembrane helix</keyword>
<sequence length="370" mass="42794">MNNNKIFPETVISVPHTNFDLSNGDLERLRSLDRAFEGDQHLKPTTKPLIQRLPSTLGIPDDFITDPSTTNVGVDKEILYGTIKSEIGSLKECYDPKVLEPYDDEKLAWMLFLDGCAILQAILQGSYHYETEIEQLPRQKQQEGEPVHLLDHLRKRLILKKEKNITLWERLGIMCHLFCIRKYRTKLDYHHPWFRKAQELRNAGIWFKESETNRLTDVSFSRTCFMGKLWLPRIMVDDSTGPRFMNLIAYEMCPDFENDFTVTSYICFLDELIDDAGDVKVLKDDGVLYNVLGSDEEVAKMSTLLVPSPEIYVDVKLQVEDHCRRKWIRLAAQAYLTYFSSPWAFIAFMGANAALLLSALQTYYTIISVK</sequence>
<dbReference type="PANTHER" id="PTHR31170:SF25">
    <property type="entry name" value="BNAA09G04570D PROTEIN"/>
    <property type="match status" value="1"/>
</dbReference>
<accession>A0ABR2TVD6</accession>
<gene>
    <name evidence="2" type="ORF">V6N11_016515</name>
</gene>
<evidence type="ECO:0000256" key="1">
    <source>
        <dbReference type="SAM" id="Phobius"/>
    </source>
</evidence>
<dbReference type="Proteomes" id="UP001396334">
    <property type="component" value="Unassembled WGS sequence"/>
</dbReference>
<dbReference type="PANTHER" id="PTHR31170">
    <property type="entry name" value="BNAC04G53230D PROTEIN"/>
    <property type="match status" value="1"/>
</dbReference>
<name>A0ABR2TVD6_9ROSI</name>
<feature type="transmembrane region" description="Helical" evidence="1">
    <location>
        <begin position="343"/>
        <end position="366"/>
    </location>
</feature>
<evidence type="ECO:0000313" key="2">
    <source>
        <dbReference type="EMBL" id="KAK9041413.1"/>
    </source>
</evidence>
<dbReference type="InterPro" id="IPR004158">
    <property type="entry name" value="DUF247_pln"/>
</dbReference>